<dbReference type="EMBL" id="ML769558">
    <property type="protein sequence ID" value="KAE9394027.1"/>
    <property type="molecule type" value="Genomic_DNA"/>
</dbReference>
<reference evidence="2" key="1">
    <citation type="journal article" date="2019" name="Environ. Microbiol.">
        <title>Fungal ecological strategies reflected in gene transcription - a case study of two litter decomposers.</title>
        <authorList>
            <person name="Barbi F."/>
            <person name="Kohler A."/>
            <person name="Barry K."/>
            <person name="Baskaran P."/>
            <person name="Daum C."/>
            <person name="Fauchery L."/>
            <person name="Ihrmark K."/>
            <person name="Kuo A."/>
            <person name="LaButti K."/>
            <person name="Lipzen A."/>
            <person name="Morin E."/>
            <person name="Grigoriev I.V."/>
            <person name="Henrissat B."/>
            <person name="Lindahl B."/>
            <person name="Martin F."/>
        </authorList>
    </citation>
    <scope>NUCLEOTIDE SEQUENCE</scope>
    <source>
        <strain evidence="2">JB14</strain>
    </source>
</reference>
<evidence type="ECO:0000313" key="2">
    <source>
        <dbReference type="EMBL" id="KAE9394027.1"/>
    </source>
</evidence>
<keyword evidence="3" id="KW-1185">Reference proteome</keyword>
<accession>A0A6A4H9Y3</accession>
<evidence type="ECO:0000313" key="3">
    <source>
        <dbReference type="Proteomes" id="UP000799118"/>
    </source>
</evidence>
<gene>
    <name evidence="2" type="ORF">BT96DRAFT_998856</name>
</gene>
<evidence type="ECO:0000256" key="1">
    <source>
        <dbReference type="SAM" id="MobiDB-lite"/>
    </source>
</evidence>
<protein>
    <submittedName>
        <fullName evidence="2">Uncharacterized protein</fullName>
    </submittedName>
</protein>
<organism evidence="2 3">
    <name type="scientific">Gymnopus androsaceus JB14</name>
    <dbReference type="NCBI Taxonomy" id="1447944"/>
    <lineage>
        <taxon>Eukaryota</taxon>
        <taxon>Fungi</taxon>
        <taxon>Dikarya</taxon>
        <taxon>Basidiomycota</taxon>
        <taxon>Agaricomycotina</taxon>
        <taxon>Agaricomycetes</taxon>
        <taxon>Agaricomycetidae</taxon>
        <taxon>Agaricales</taxon>
        <taxon>Marasmiineae</taxon>
        <taxon>Omphalotaceae</taxon>
        <taxon>Gymnopus</taxon>
    </lineage>
</organism>
<feature type="region of interest" description="Disordered" evidence="1">
    <location>
        <begin position="68"/>
        <end position="114"/>
    </location>
</feature>
<dbReference type="Proteomes" id="UP000799118">
    <property type="component" value="Unassembled WGS sequence"/>
</dbReference>
<name>A0A6A4H9Y3_9AGAR</name>
<sequence>MCYVIITSKGFQCGASTGQMDADGALAQMAVRPAAGSTNARKYCRYKNQLQCLYRQYVEATQQNLQAMGSDGFGSGSGQKILTRPGPGLSPDSDKSGPGFPPQSGTGHPEIFVW</sequence>
<dbReference type="OrthoDB" id="3059199at2759"/>
<proteinExistence type="predicted"/>
<dbReference type="AlphaFoldDB" id="A0A6A4H9Y3"/>